<dbReference type="Proteomes" id="UP000010816">
    <property type="component" value="Chromosome"/>
</dbReference>
<dbReference type="HOGENOM" id="CLU_050686_1_0_6"/>
<name>L0GQB8_9GAMM</name>
<dbReference type="NCBIfam" id="TIGR01175">
    <property type="entry name" value="pilM"/>
    <property type="match status" value="1"/>
</dbReference>
<dbReference type="GO" id="GO:0051301">
    <property type="term" value="P:cell division"/>
    <property type="evidence" value="ECO:0007669"/>
    <property type="project" value="InterPro"/>
</dbReference>
<dbReference type="SMART" id="SM00842">
    <property type="entry name" value="FtsA"/>
    <property type="match status" value="1"/>
</dbReference>
<dbReference type="CDD" id="cd24049">
    <property type="entry name" value="ASKHA_NBD_PilM"/>
    <property type="match status" value="1"/>
</dbReference>
<reference evidence="2 3" key="1">
    <citation type="submission" date="2011-09" db="EMBL/GenBank/DDBJ databases">
        <title>Complete sequence of chromosome of Thioflavicoccus mobilis 8321.</title>
        <authorList>
            <consortium name="US DOE Joint Genome Institute"/>
            <person name="Lucas S."/>
            <person name="Han J."/>
            <person name="Lapidus A."/>
            <person name="Cheng J.-F."/>
            <person name="Goodwin L."/>
            <person name="Pitluck S."/>
            <person name="Peters L."/>
            <person name="Ovchinnikova G."/>
            <person name="Lu M."/>
            <person name="Detter J.C."/>
            <person name="Han C."/>
            <person name="Tapia R."/>
            <person name="Land M."/>
            <person name="Hauser L."/>
            <person name="Kyrpides N."/>
            <person name="Ivanova N."/>
            <person name="Pagani I."/>
            <person name="Vogl K."/>
            <person name="Liu Z."/>
            <person name="Imhoff J."/>
            <person name="Thiel V."/>
            <person name="Frigaard N.-U."/>
            <person name="Bryant D."/>
            <person name="Woyke T."/>
        </authorList>
    </citation>
    <scope>NUCLEOTIDE SEQUENCE [LARGE SCALE GENOMIC DNA]</scope>
    <source>
        <strain evidence="2 3">8321</strain>
    </source>
</reference>
<dbReference type="OrthoDB" id="9773403at2"/>
<protein>
    <submittedName>
        <fullName evidence="2">Type IV pilus assembly protein PilM</fullName>
    </submittedName>
</protein>
<proteinExistence type="predicted"/>
<dbReference type="STRING" id="765912.Thimo_0083"/>
<dbReference type="KEGG" id="tmb:Thimo_0083"/>
<keyword evidence="3" id="KW-1185">Reference proteome</keyword>
<dbReference type="PIRSF" id="PIRSF019169">
    <property type="entry name" value="PilM"/>
    <property type="match status" value="1"/>
</dbReference>
<evidence type="ECO:0000313" key="2">
    <source>
        <dbReference type="EMBL" id="AGA88958.1"/>
    </source>
</evidence>
<dbReference type="InterPro" id="IPR043129">
    <property type="entry name" value="ATPase_NBD"/>
</dbReference>
<feature type="domain" description="SHS2" evidence="1">
    <location>
        <begin position="18"/>
        <end position="187"/>
    </location>
</feature>
<dbReference type="SUPFAM" id="SSF53067">
    <property type="entry name" value="Actin-like ATPase domain"/>
    <property type="match status" value="2"/>
</dbReference>
<dbReference type="Pfam" id="PF11104">
    <property type="entry name" value="PilM_2"/>
    <property type="match status" value="1"/>
</dbReference>
<dbReference type="InterPro" id="IPR005883">
    <property type="entry name" value="PilM"/>
</dbReference>
<dbReference type="PANTHER" id="PTHR32432">
    <property type="entry name" value="CELL DIVISION PROTEIN FTSA-RELATED"/>
    <property type="match status" value="1"/>
</dbReference>
<dbReference type="Gene3D" id="3.30.1490.300">
    <property type="match status" value="1"/>
</dbReference>
<dbReference type="PATRIC" id="fig|765912.4.peg.81"/>
<gene>
    <name evidence="2" type="ORF">Thimo_0083</name>
</gene>
<accession>L0GQB8</accession>
<dbReference type="InterPro" id="IPR003494">
    <property type="entry name" value="SHS2_FtsA"/>
</dbReference>
<dbReference type="AlphaFoldDB" id="L0GQB8"/>
<organism evidence="2 3">
    <name type="scientific">Thioflavicoccus mobilis 8321</name>
    <dbReference type="NCBI Taxonomy" id="765912"/>
    <lineage>
        <taxon>Bacteria</taxon>
        <taxon>Pseudomonadati</taxon>
        <taxon>Pseudomonadota</taxon>
        <taxon>Gammaproteobacteria</taxon>
        <taxon>Chromatiales</taxon>
        <taxon>Chromatiaceae</taxon>
        <taxon>Thioflavicoccus</taxon>
    </lineage>
</organism>
<dbReference type="PANTHER" id="PTHR32432:SF3">
    <property type="entry name" value="ETHANOLAMINE UTILIZATION PROTEIN EUTJ"/>
    <property type="match status" value="1"/>
</dbReference>
<dbReference type="RefSeq" id="WP_015279108.1">
    <property type="nucleotide sequence ID" value="NC_019940.1"/>
</dbReference>
<dbReference type="EMBL" id="CP003051">
    <property type="protein sequence ID" value="AGA88958.1"/>
    <property type="molecule type" value="Genomic_DNA"/>
</dbReference>
<evidence type="ECO:0000313" key="3">
    <source>
        <dbReference type="Proteomes" id="UP000010816"/>
    </source>
</evidence>
<sequence length="362" mass="38365">MRISDLKTFGLGRKPSPMLGIDVGSTAVKLVELSQLSGEAARYQIERYAVEPLPPTAMSEKKIADVEAVGQGIARAVERSGAKSSRAAVAIAGSAVITKVIAMSSALSESEMEGQLQLDADQYIPFPLEEVNIDFDVLGPSASQGMVDVLLAASRRENVEDRVAALDVAGLKAEIVDVEAYAIENACALMLGSGAKGASEQVVAVADIGSMTTTLHVLHKGQVVYTREQKFGALQLINEIQQRLGMPRDEATAKVVANDLPGGYQTEIIGPFKEAVAQQIGRALQFFYSATSYNQADRIVLIGAAASLPKLDRLVEERLGIVSKVGNPFEQIAIPKNIPVAALNRDAPALVLAVGLALRGFI</sequence>
<dbReference type="eggNOG" id="COG4972">
    <property type="taxonomic scope" value="Bacteria"/>
</dbReference>
<evidence type="ECO:0000259" key="1">
    <source>
        <dbReference type="SMART" id="SM00842"/>
    </source>
</evidence>
<dbReference type="InterPro" id="IPR050696">
    <property type="entry name" value="FtsA/MreB"/>
</dbReference>
<dbReference type="Gene3D" id="3.30.420.40">
    <property type="match status" value="2"/>
</dbReference>